<dbReference type="AlphaFoldDB" id="A0A7N0US13"/>
<evidence type="ECO:0000313" key="1">
    <source>
        <dbReference type="EnsemblPlants" id="Kaladp0080s0142.1.v1.1.CDS.1"/>
    </source>
</evidence>
<organism evidence="1 2">
    <name type="scientific">Kalanchoe fedtschenkoi</name>
    <name type="common">Lavender scallops</name>
    <name type="synonym">South American air plant</name>
    <dbReference type="NCBI Taxonomy" id="63787"/>
    <lineage>
        <taxon>Eukaryota</taxon>
        <taxon>Viridiplantae</taxon>
        <taxon>Streptophyta</taxon>
        <taxon>Embryophyta</taxon>
        <taxon>Tracheophyta</taxon>
        <taxon>Spermatophyta</taxon>
        <taxon>Magnoliopsida</taxon>
        <taxon>eudicotyledons</taxon>
        <taxon>Gunneridae</taxon>
        <taxon>Pentapetalae</taxon>
        <taxon>Saxifragales</taxon>
        <taxon>Crassulaceae</taxon>
        <taxon>Kalanchoe</taxon>
    </lineage>
</organism>
<protein>
    <submittedName>
        <fullName evidence="1">Uncharacterized protein</fullName>
    </submittedName>
</protein>
<proteinExistence type="predicted"/>
<dbReference type="Proteomes" id="UP000594263">
    <property type="component" value="Unplaced"/>
</dbReference>
<dbReference type="Gramene" id="Kaladp0080s0142.1.v1.1">
    <property type="protein sequence ID" value="Kaladp0080s0142.1.v1.1.CDS.1"/>
    <property type="gene ID" value="Kaladp0080s0142.v1.1"/>
</dbReference>
<name>A0A7N0US13_KALFE</name>
<reference evidence="1" key="1">
    <citation type="submission" date="2021-01" db="UniProtKB">
        <authorList>
            <consortium name="EnsemblPlants"/>
        </authorList>
    </citation>
    <scope>IDENTIFICATION</scope>
</reference>
<dbReference type="EnsemblPlants" id="Kaladp0080s0142.1.v1.1">
    <property type="protein sequence ID" value="Kaladp0080s0142.1.v1.1.CDS.1"/>
    <property type="gene ID" value="Kaladp0080s0142.v1.1"/>
</dbReference>
<keyword evidence="2" id="KW-1185">Reference proteome</keyword>
<accession>A0A7N0US13</accession>
<evidence type="ECO:0000313" key="2">
    <source>
        <dbReference type="Proteomes" id="UP000594263"/>
    </source>
</evidence>
<sequence>MRLSNPFLTPFNSVSFHIARNCSHFPPRLLSYTGLAKASAECRVIACYFQPLVLREYRQLAIAAI</sequence>